<reference evidence="1" key="1">
    <citation type="journal article" date="2020" name="ACS Chem. Biol.">
        <title>Genome Mining and Heterologous Expression Reveal Two Distinct Families of Lasso Peptides Highly Conserved in Endofungal Bacteria.</title>
        <authorList>
            <person name="Bratovanov E.V."/>
            <person name="Ishida K."/>
            <person name="Heinze B."/>
            <person name="Pidot S.J."/>
            <person name="Stinear T.P."/>
            <person name="Hegemann J.D."/>
            <person name="Marahiel M.A."/>
            <person name="Hertweck C."/>
        </authorList>
    </citation>
    <scope>NUCLEOTIDE SEQUENCE</scope>
    <source>
        <strain evidence="1">B5</strain>
    </source>
</reference>
<evidence type="ECO:0000313" key="1">
    <source>
        <dbReference type="EMBL" id="QGY72818.1"/>
    </source>
</evidence>
<name>A0A6B9HDB8_9BURK</name>
<proteinExistence type="predicted"/>
<dbReference type="AlphaFoldDB" id="A0A6B9HDB8"/>
<sequence>MSQLSGKRLCVFSALKGWTCSMMLFVLSHLDAHAPLGV</sequence>
<dbReference type="EMBL" id="MN695285">
    <property type="protein sequence ID" value="QGY72818.1"/>
    <property type="molecule type" value="Genomic_DNA"/>
</dbReference>
<accession>A0A6B9HDB8</accession>
<organism evidence="1">
    <name type="scientific">Mycetohabitans endofungorum</name>
    <dbReference type="NCBI Taxonomy" id="417203"/>
    <lineage>
        <taxon>Bacteria</taxon>
        <taxon>Pseudomonadati</taxon>
        <taxon>Pseudomonadota</taxon>
        <taxon>Betaproteobacteria</taxon>
        <taxon>Burkholderiales</taxon>
        <taxon>Burkholderiaceae</taxon>
        <taxon>Mycetohabitans</taxon>
    </lineage>
</organism>
<protein>
    <submittedName>
        <fullName evidence="1">Uncharacterized protein</fullName>
    </submittedName>
</protein>